<name>A0A4R6BBW9_9STAP</name>
<accession>A0A4R6BBW9</accession>
<dbReference type="UniPathway" id="UPA00050">
    <property type="reaction ID" value="UER00064"/>
</dbReference>
<sequence length="293" mass="31945">MIRVRVPASTANLGPGFDSLGMALNIYLDITAEKADTWHFKHLGNEIASLPSDYTHFIAQKVTQFCHELNVKPFCLNVTMKSDIPLARGLGSSGTALIASLLLVNYYGKLNLSTQVLVNLLSKEEGHPDNVVPSLVGGVIAGCYYDETCSYVTLPAIDWPLYVVIPPYELKTEDARRVLPSSLALAEAVEASAISNVLVAALAQKDYVLAGRLMVQDRFHEPYRSALIQDYQTAKRVVQDKGSLFISGAGSTIFVMGHPEYTDLDEKLKSELPHCAVRTVSVDTTGAICAKIR</sequence>
<comment type="catalytic activity">
    <reaction evidence="11 13">
        <text>L-homoserine + ATP = O-phospho-L-homoserine + ADP + H(+)</text>
        <dbReference type="Rhea" id="RHEA:13985"/>
        <dbReference type="ChEBI" id="CHEBI:15378"/>
        <dbReference type="ChEBI" id="CHEBI:30616"/>
        <dbReference type="ChEBI" id="CHEBI:57476"/>
        <dbReference type="ChEBI" id="CHEBI:57590"/>
        <dbReference type="ChEBI" id="CHEBI:456216"/>
        <dbReference type="EC" id="2.7.1.39"/>
    </reaction>
</comment>
<dbReference type="InterPro" id="IPR020568">
    <property type="entry name" value="Ribosomal_Su5_D2-typ_SF"/>
</dbReference>
<feature type="binding site" evidence="13">
    <location>
        <begin position="85"/>
        <end position="95"/>
    </location>
    <ligand>
        <name>ATP</name>
        <dbReference type="ChEBI" id="CHEBI:30616"/>
    </ligand>
</feature>
<keyword evidence="9 13" id="KW-0418">Kinase</keyword>
<dbReference type="Gene3D" id="3.30.230.10">
    <property type="match status" value="1"/>
</dbReference>
<evidence type="ECO:0000256" key="3">
    <source>
        <dbReference type="ARBA" id="ARBA00012078"/>
    </source>
</evidence>
<evidence type="ECO:0000256" key="7">
    <source>
        <dbReference type="ARBA" id="ARBA00022697"/>
    </source>
</evidence>
<evidence type="ECO:0000256" key="6">
    <source>
        <dbReference type="ARBA" id="ARBA00022679"/>
    </source>
</evidence>
<keyword evidence="10 13" id="KW-0067">ATP-binding</keyword>
<dbReference type="RefSeq" id="WP_133432414.1">
    <property type="nucleotide sequence ID" value="NZ_SCWA01000015.1"/>
</dbReference>
<evidence type="ECO:0000256" key="10">
    <source>
        <dbReference type="ARBA" id="ARBA00022840"/>
    </source>
</evidence>
<evidence type="ECO:0000313" key="17">
    <source>
        <dbReference type="Proteomes" id="UP000295310"/>
    </source>
</evidence>
<proteinExistence type="inferred from homology"/>
<dbReference type="Proteomes" id="UP000295310">
    <property type="component" value="Unassembled WGS sequence"/>
</dbReference>
<evidence type="ECO:0000313" key="16">
    <source>
        <dbReference type="EMBL" id="TDL95316.1"/>
    </source>
</evidence>
<dbReference type="AlphaFoldDB" id="A0A4R6BBW9"/>
<protein>
    <recommendedName>
        <fullName evidence="4 13">Homoserine kinase</fullName>
        <shortName evidence="13">HK</shortName>
        <shortName evidence="13">HSK</shortName>
        <ecNumber evidence="3 13">2.7.1.39</ecNumber>
    </recommendedName>
</protein>
<dbReference type="PANTHER" id="PTHR20861">
    <property type="entry name" value="HOMOSERINE/4-DIPHOSPHOCYTIDYL-2-C-METHYL-D-ERYTHRITOL KINASE"/>
    <property type="match status" value="1"/>
</dbReference>
<dbReference type="InterPro" id="IPR000870">
    <property type="entry name" value="Homoserine_kinase"/>
</dbReference>
<comment type="function">
    <text evidence="12 13">Catalyzes the ATP-dependent phosphorylation of L-homoserine to L-homoserine phosphate.</text>
</comment>
<keyword evidence="8 13" id="KW-0547">Nucleotide-binding</keyword>
<dbReference type="InterPro" id="IPR036554">
    <property type="entry name" value="GHMP_kinase_C_sf"/>
</dbReference>
<comment type="subcellular location">
    <subcellularLocation>
        <location evidence="13">Cytoplasm</location>
    </subcellularLocation>
</comment>
<dbReference type="NCBIfam" id="TIGR00191">
    <property type="entry name" value="thrB"/>
    <property type="match status" value="1"/>
</dbReference>
<comment type="caution">
    <text evidence="16">The sequence shown here is derived from an EMBL/GenBank/DDBJ whole genome shotgun (WGS) entry which is preliminary data.</text>
</comment>
<dbReference type="InterPro" id="IPR014721">
    <property type="entry name" value="Ribsml_uS5_D2-typ_fold_subgr"/>
</dbReference>
<evidence type="ECO:0000256" key="11">
    <source>
        <dbReference type="ARBA" id="ARBA00049375"/>
    </source>
</evidence>
<comment type="pathway">
    <text evidence="1 13">Amino-acid biosynthesis; L-threonine biosynthesis; L-threonine from L-aspartate: step 4/5.</text>
</comment>
<keyword evidence="7 13" id="KW-0791">Threonine biosynthesis</keyword>
<evidence type="ECO:0000256" key="12">
    <source>
        <dbReference type="ARBA" id="ARBA00049954"/>
    </source>
</evidence>
<dbReference type="HAMAP" id="MF_00384">
    <property type="entry name" value="Homoser_kinase"/>
    <property type="match status" value="1"/>
</dbReference>
<dbReference type="PRINTS" id="PR00958">
    <property type="entry name" value="HOMSERKINASE"/>
</dbReference>
<evidence type="ECO:0000259" key="14">
    <source>
        <dbReference type="Pfam" id="PF00288"/>
    </source>
</evidence>
<keyword evidence="5 13" id="KW-0028">Amino-acid biosynthesis</keyword>
<reference evidence="16 17" key="1">
    <citation type="submission" date="2019-01" db="EMBL/GenBank/DDBJ databases">
        <title>Draft genome sequences of the type strains of six Macrococcus species.</title>
        <authorList>
            <person name="Mazhar S."/>
            <person name="Altermann E."/>
            <person name="Hill C."/>
            <person name="Mcauliffe O."/>
        </authorList>
    </citation>
    <scope>NUCLEOTIDE SEQUENCE [LARGE SCALE GENOMIC DNA]</scope>
    <source>
        <strain evidence="16 17">CCM4811</strain>
    </source>
</reference>
<dbReference type="OrthoDB" id="9769912at2"/>
<evidence type="ECO:0000256" key="2">
    <source>
        <dbReference type="ARBA" id="ARBA00007370"/>
    </source>
</evidence>
<dbReference type="InterPro" id="IPR006203">
    <property type="entry name" value="GHMP_knse_ATP-bd_CS"/>
</dbReference>
<dbReference type="Gene3D" id="3.30.70.890">
    <property type="entry name" value="GHMP kinase, C-terminal domain"/>
    <property type="match status" value="1"/>
</dbReference>
<evidence type="ECO:0000256" key="5">
    <source>
        <dbReference type="ARBA" id="ARBA00022605"/>
    </source>
</evidence>
<feature type="domain" description="GHMP kinase N-terminal" evidence="14">
    <location>
        <begin position="64"/>
        <end position="138"/>
    </location>
</feature>
<dbReference type="PANTHER" id="PTHR20861:SF1">
    <property type="entry name" value="HOMOSERINE KINASE"/>
    <property type="match status" value="1"/>
</dbReference>
<dbReference type="GO" id="GO:0005737">
    <property type="term" value="C:cytoplasm"/>
    <property type="evidence" value="ECO:0007669"/>
    <property type="project" value="UniProtKB-SubCell"/>
</dbReference>
<keyword evidence="17" id="KW-1185">Reference proteome</keyword>
<keyword evidence="13" id="KW-0963">Cytoplasm</keyword>
<evidence type="ECO:0000259" key="15">
    <source>
        <dbReference type="Pfam" id="PF08544"/>
    </source>
</evidence>
<dbReference type="GO" id="GO:0004413">
    <property type="term" value="F:homoserine kinase activity"/>
    <property type="evidence" value="ECO:0007669"/>
    <property type="project" value="UniProtKB-UniRule"/>
</dbReference>
<dbReference type="InterPro" id="IPR013750">
    <property type="entry name" value="GHMP_kinase_C_dom"/>
</dbReference>
<dbReference type="EMBL" id="SCWA01000015">
    <property type="protein sequence ID" value="TDL95316.1"/>
    <property type="molecule type" value="Genomic_DNA"/>
</dbReference>
<comment type="similarity">
    <text evidence="2 13">Belongs to the GHMP kinase family. Homoserine kinase subfamily.</text>
</comment>
<evidence type="ECO:0000256" key="4">
    <source>
        <dbReference type="ARBA" id="ARBA00017858"/>
    </source>
</evidence>
<gene>
    <name evidence="13" type="primary">thrB</name>
    <name evidence="16" type="ORF">ERX27_08505</name>
</gene>
<dbReference type="InterPro" id="IPR006204">
    <property type="entry name" value="GHMP_kinase_N_dom"/>
</dbReference>
<dbReference type="PROSITE" id="PS00627">
    <property type="entry name" value="GHMP_KINASES_ATP"/>
    <property type="match status" value="1"/>
</dbReference>
<keyword evidence="6 13" id="KW-0808">Transferase</keyword>
<evidence type="ECO:0000256" key="13">
    <source>
        <dbReference type="HAMAP-Rule" id="MF_00384"/>
    </source>
</evidence>
<feature type="domain" description="GHMP kinase C-terminal" evidence="15">
    <location>
        <begin position="199"/>
        <end position="257"/>
    </location>
</feature>
<dbReference type="SUPFAM" id="SSF54211">
    <property type="entry name" value="Ribosomal protein S5 domain 2-like"/>
    <property type="match status" value="1"/>
</dbReference>
<organism evidence="16 17">
    <name type="scientific">Macrococcus brunensis</name>
    <dbReference type="NCBI Taxonomy" id="198483"/>
    <lineage>
        <taxon>Bacteria</taxon>
        <taxon>Bacillati</taxon>
        <taxon>Bacillota</taxon>
        <taxon>Bacilli</taxon>
        <taxon>Bacillales</taxon>
        <taxon>Staphylococcaceae</taxon>
        <taxon>Macrococcus</taxon>
    </lineage>
</organism>
<dbReference type="Pfam" id="PF00288">
    <property type="entry name" value="GHMP_kinases_N"/>
    <property type="match status" value="1"/>
</dbReference>
<dbReference type="PIRSF" id="PIRSF000676">
    <property type="entry name" value="Homoser_kin"/>
    <property type="match status" value="1"/>
</dbReference>
<dbReference type="GO" id="GO:0009088">
    <property type="term" value="P:threonine biosynthetic process"/>
    <property type="evidence" value="ECO:0007669"/>
    <property type="project" value="UniProtKB-UniRule"/>
</dbReference>
<evidence type="ECO:0000256" key="1">
    <source>
        <dbReference type="ARBA" id="ARBA00005015"/>
    </source>
</evidence>
<dbReference type="GO" id="GO:0005524">
    <property type="term" value="F:ATP binding"/>
    <property type="evidence" value="ECO:0007669"/>
    <property type="project" value="UniProtKB-UniRule"/>
</dbReference>
<dbReference type="Pfam" id="PF08544">
    <property type="entry name" value="GHMP_kinases_C"/>
    <property type="match status" value="1"/>
</dbReference>
<dbReference type="EC" id="2.7.1.39" evidence="3 13"/>
<dbReference type="SUPFAM" id="SSF55060">
    <property type="entry name" value="GHMP Kinase, C-terminal domain"/>
    <property type="match status" value="1"/>
</dbReference>
<evidence type="ECO:0000256" key="8">
    <source>
        <dbReference type="ARBA" id="ARBA00022741"/>
    </source>
</evidence>
<evidence type="ECO:0000256" key="9">
    <source>
        <dbReference type="ARBA" id="ARBA00022777"/>
    </source>
</evidence>